<dbReference type="InterPro" id="IPR027417">
    <property type="entry name" value="P-loop_NTPase"/>
</dbReference>
<dbReference type="CDD" id="cd18787">
    <property type="entry name" value="SF2_C_DEAD"/>
    <property type="match status" value="1"/>
</dbReference>
<dbReference type="GO" id="GO:0003724">
    <property type="term" value="F:RNA helicase activity"/>
    <property type="evidence" value="ECO:0007669"/>
    <property type="project" value="InterPro"/>
</dbReference>
<keyword evidence="4" id="KW-0067">ATP-binding</keyword>
<dbReference type="GO" id="GO:0005524">
    <property type="term" value="F:ATP binding"/>
    <property type="evidence" value="ECO:0007669"/>
    <property type="project" value="UniProtKB-KW"/>
</dbReference>
<dbReference type="Gene3D" id="3.40.50.300">
    <property type="entry name" value="P-loop containing nucleotide triphosphate hydrolases"/>
    <property type="match status" value="2"/>
</dbReference>
<evidence type="ECO:0000256" key="4">
    <source>
        <dbReference type="ARBA" id="ARBA00022840"/>
    </source>
</evidence>
<evidence type="ECO:0000256" key="2">
    <source>
        <dbReference type="ARBA" id="ARBA00022801"/>
    </source>
</evidence>
<dbReference type="PROSITE" id="PS51192">
    <property type="entry name" value="HELICASE_ATP_BIND_1"/>
    <property type="match status" value="1"/>
</dbReference>
<dbReference type="InterPro" id="IPR050079">
    <property type="entry name" value="DEAD_box_RNA_helicase"/>
</dbReference>
<evidence type="ECO:0000259" key="7">
    <source>
        <dbReference type="PROSITE" id="PS51194"/>
    </source>
</evidence>
<dbReference type="PANTHER" id="PTHR47959">
    <property type="entry name" value="ATP-DEPENDENT RNA HELICASE RHLE-RELATED"/>
    <property type="match status" value="1"/>
</dbReference>
<evidence type="ECO:0000259" key="8">
    <source>
        <dbReference type="PROSITE" id="PS51195"/>
    </source>
</evidence>
<feature type="domain" description="DEAD-box RNA helicase Q" evidence="8">
    <location>
        <begin position="24"/>
        <end position="52"/>
    </location>
</feature>
<dbReference type="InterPro" id="IPR001650">
    <property type="entry name" value="Helicase_C-like"/>
</dbReference>
<dbReference type="SMART" id="SM00490">
    <property type="entry name" value="HELICc"/>
    <property type="match status" value="1"/>
</dbReference>
<reference evidence="9" key="1">
    <citation type="journal article" date="2020" name="Nature">
        <title>Giant virus diversity and host interactions through global metagenomics.</title>
        <authorList>
            <person name="Schulz F."/>
            <person name="Roux S."/>
            <person name="Paez-Espino D."/>
            <person name="Jungbluth S."/>
            <person name="Walsh D.A."/>
            <person name="Denef V.J."/>
            <person name="McMahon K.D."/>
            <person name="Konstantinidis K.T."/>
            <person name="Eloe-Fadrosh E.A."/>
            <person name="Kyrpides N.C."/>
            <person name="Woyke T."/>
        </authorList>
    </citation>
    <scope>NUCLEOTIDE SEQUENCE</scope>
    <source>
        <strain evidence="9">GVMAG-S-1035124-57</strain>
    </source>
</reference>
<dbReference type="InterPro" id="IPR000629">
    <property type="entry name" value="RNA-helicase_DEAD-box_CS"/>
</dbReference>
<evidence type="ECO:0000256" key="5">
    <source>
        <dbReference type="SAM" id="MobiDB-lite"/>
    </source>
</evidence>
<name>A0A6C0M5I1_9ZZZZ</name>
<dbReference type="PROSITE" id="PS51195">
    <property type="entry name" value="Q_MOTIF"/>
    <property type="match status" value="1"/>
</dbReference>
<feature type="domain" description="Helicase ATP-binding" evidence="6">
    <location>
        <begin position="55"/>
        <end position="227"/>
    </location>
</feature>
<sequence length="398" mass="44184">MTAPNPNPNQTPIPESTPAPEFEAWEDIPDLNPQLMRGIYGYGFEKPSPIQQKSILSFIEGRDVIAQAQSGSGKTGAFATGVLNRVRLDVKHPQALIIAPTRELAKQIHDVVKDLGAQMTGLGVQLLIGGTSTEDDVADLKANGPQVVVGCPGRVHDILRRQPAIGRGMQVLVLDEADEMLSAGFNEQIYNIFQQLNANVQVCLFSATMPPELHSLSDKFMRNPVRILVKSEMLTLEGISQYHVALDTDQDKYATLKDLFSRISVSQCIIYCNSIRRVSDLTEAMINDGFPVCCIHSGMDKDARDKAYMEFRSGQHRVLISSNVTARGIDIQQVSTVINFDMPRDVHTYLHRIGRSGRWGRKGSGVNFVTRRDFRKLKEIEAYYDTVIPELPASFGLN</sequence>
<dbReference type="Pfam" id="PF00271">
    <property type="entry name" value="Helicase_C"/>
    <property type="match status" value="1"/>
</dbReference>
<keyword evidence="1" id="KW-0547">Nucleotide-binding</keyword>
<keyword evidence="3" id="KW-0347">Helicase</keyword>
<evidence type="ECO:0000313" key="9">
    <source>
        <dbReference type="EMBL" id="QHU36642.1"/>
    </source>
</evidence>
<protein>
    <recommendedName>
        <fullName evidence="10">Helicase</fullName>
    </recommendedName>
</protein>
<evidence type="ECO:0000256" key="3">
    <source>
        <dbReference type="ARBA" id="ARBA00022806"/>
    </source>
</evidence>
<feature type="domain" description="Helicase C-terminal" evidence="7">
    <location>
        <begin position="255"/>
        <end position="398"/>
    </location>
</feature>
<organism evidence="9">
    <name type="scientific">viral metagenome</name>
    <dbReference type="NCBI Taxonomy" id="1070528"/>
    <lineage>
        <taxon>unclassified sequences</taxon>
        <taxon>metagenomes</taxon>
        <taxon>organismal metagenomes</taxon>
    </lineage>
</organism>
<dbReference type="PROSITE" id="PS00039">
    <property type="entry name" value="DEAD_ATP_HELICASE"/>
    <property type="match status" value="1"/>
</dbReference>
<dbReference type="PANTHER" id="PTHR47959:SF1">
    <property type="entry name" value="ATP-DEPENDENT RNA HELICASE DBPA"/>
    <property type="match status" value="1"/>
</dbReference>
<proteinExistence type="predicted"/>
<dbReference type="SMART" id="SM00487">
    <property type="entry name" value="DEXDc"/>
    <property type="match status" value="1"/>
</dbReference>
<evidence type="ECO:0000256" key="1">
    <source>
        <dbReference type="ARBA" id="ARBA00022741"/>
    </source>
</evidence>
<dbReference type="InterPro" id="IPR014001">
    <property type="entry name" value="Helicase_ATP-bd"/>
</dbReference>
<dbReference type="InterPro" id="IPR014014">
    <property type="entry name" value="RNA_helicase_DEAD_Q_motif"/>
</dbReference>
<dbReference type="Pfam" id="PF00270">
    <property type="entry name" value="DEAD"/>
    <property type="match status" value="1"/>
</dbReference>
<dbReference type="GO" id="GO:0005829">
    <property type="term" value="C:cytosol"/>
    <property type="evidence" value="ECO:0007669"/>
    <property type="project" value="TreeGrafter"/>
</dbReference>
<keyword evidence="2" id="KW-0378">Hydrolase</keyword>
<dbReference type="GO" id="GO:0003676">
    <property type="term" value="F:nucleic acid binding"/>
    <property type="evidence" value="ECO:0007669"/>
    <property type="project" value="InterPro"/>
</dbReference>
<evidence type="ECO:0000259" key="6">
    <source>
        <dbReference type="PROSITE" id="PS51192"/>
    </source>
</evidence>
<evidence type="ECO:0008006" key="10">
    <source>
        <dbReference type="Google" id="ProtNLM"/>
    </source>
</evidence>
<dbReference type="AlphaFoldDB" id="A0A6C0M5I1"/>
<dbReference type="SUPFAM" id="SSF52540">
    <property type="entry name" value="P-loop containing nucleoside triphosphate hydrolases"/>
    <property type="match status" value="1"/>
</dbReference>
<feature type="region of interest" description="Disordered" evidence="5">
    <location>
        <begin position="1"/>
        <end position="20"/>
    </location>
</feature>
<dbReference type="EMBL" id="MN740631">
    <property type="protein sequence ID" value="QHU36642.1"/>
    <property type="molecule type" value="Genomic_DNA"/>
</dbReference>
<dbReference type="PROSITE" id="PS51194">
    <property type="entry name" value="HELICASE_CTER"/>
    <property type="match status" value="1"/>
</dbReference>
<dbReference type="GO" id="GO:0016787">
    <property type="term" value="F:hydrolase activity"/>
    <property type="evidence" value="ECO:0007669"/>
    <property type="project" value="UniProtKB-KW"/>
</dbReference>
<feature type="compositionally biased region" description="Pro residues" evidence="5">
    <location>
        <begin position="1"/>
        <end position="17"/>
    </location>
</feature>
<dbReference type="InterPro" id="IPR011545">
    <property type="entry name" value="DEAD/DEAH_box_helicase_dom"/>
</dbReference>
<accession>A0A6C0M5I1</accession>